<dbReference type="Proteomes" id="UP000177876">
    <property type="component" value="Unassembled WGS sequence"/>
</dbReference>
<evidence type="ECO:0000313" key="7">
    <source>
        <dbReference type="EMBL" id="OFW56461.1"/>
    </source>
</evidence>
<evidence type="ECO:0000256" key="3">
    <source>
        <dbReference type="ARBA" id="ARBA00022884"/>
    </source>
</evidence>
<organism evidence="7 8">
    <name type="scientific">Candidatus Solincola sediminis</name>
    <dbReference type="NCBI Taxonomy" id="1797199"/>
    <lineage>
        <taxon>Bacteria</taxon>
        <taxon>Bacillati</taxon>
        <taxon>Actinomycetota</taxon>
        <taxon>Candidatus Geothermincolia</taxon>
        <taxon>Candidatus Geothermincolales</taxon>
        <taxon>Candidatus Geothermincolaceae</taxon>
        <taxon>Candidatus Solincola</taxon>
    </lineage>
</organism>
<dbReference type="HAMAP" id="MF_01369_B">
    <property type="entry name" value="Ribosomal_uL23_B"/>
    <property type="match status" value="1"/>
</dbReference>
<dbReference type="PANTHER" id="PTHR11620">
    <property type="entry name" value="60S RIBOSOMAL PROTEIN L23A"/>
    <property type="match status" value="1"/>
</dbReference>
<protein>
    <recommendedName>
        <fullName evidence="6">Large ribosomal subunit protein uL23</fullName>
    </recommendedName>
</protein>
<dbReference type="EMBL" id="MELK01000045">
    <property type="protein sequence ID" value="OFW56461.1"/>
    <property type="molecule type" value="Genomic_DNA"/>
</dbReference>
<keyword evidence="5 6" id="KW-0687">Ribonucleoprotein</keyword>
<evidence type="ECO:0000256" key="6">
    <source>
        <dbReference type="HAMAP-Rule" id="MF_01369"/>
    </source>
</evidence>
<dbReference type="NCBIfam" id="NF004363">
    <property type="entry name" value="PRK05738.2-4"/>
    <property type="match status" value="1"/>
</dbReference>
<name>A0A1F2WI02_9ACTN</name>
<accession>A0A1F2WI02</accession>
<dbReference type="SUPFAM" id="SSF54189">
    <property type="entry name" value="Ribosomal proteins S24e, L23 and L15e"/>
    <property type="match status" value="1"/>
</dbReference>
<dbReference type="InterPro" id="IPR013025">
    <property type="entry name" value="Ribosomal_uL23-like"/>
</dbReference>
<dbReference type="GO" id="GO:0019843">
    <property type="term" value="F:rRNA binding"/>
    <property type="evidence" value="ECO:0007669"/>
    <property type="project" value="UniProtKB-UniRule"/>
</dbReference>
<dbReference type="GO" id="GO:0006412">
    <property type="term" value="P:translation"/>
    <property type="evidence" value="ECO:0007669"/>
    <property type="project" value="UniProtKB-UniRule"/>
</dbReference>
<gene>
    <name evidence="6" type="primary">rplW</name>
    <name evidence="7" type="ORF">A2Y75_09945</name>
</gene>
<comment type="similarity">
    <text evidence="1 6">Belongs to the universal ribosomal protein uL23 family.</text>
</comment>
<reference evidence="7 8" key="1">
    <citation type="journal article" date="2016" name="Nat. Commun.">
        <title>Thousands of microbial genomes shed light on interconnected biogeochemical processes in an aquifer system.</title>
        <authorList>
            <person name="Anantharaman K."/>
            <person name="Brown C.T."/>
            <person name="Hug L.A."/>
            <person name="Sharon I."/>
            <person name="Castelle C.J."/>
            <person name="Probst A.J."/>
            <person name="Thomas B.C."/>
            <person name="Singh A."/>
            <person name="Wilkins M.J."/>
            <person name="Karaoz U."/>
            <person name="Brodie E.L."/>
            <person name="Williams K.H."/>
            <person name="Hubbard S.S."/>
            <person name="Banfield J.F."/>
        </authorList>
    </citation>
    <scope>NUCLEOTIDE SEQUENCE [LARGE SCALE GENOMIC DNA]</scope>
</reference>
<evidence type="ECO:0000256" key="5">
    <source>
        <dbReference type="ARBA" id="ARBA00023274"/>
    </source>
</evidence>
<comment type="subunit">
    <text evidence="6">Part of the 50S ribosomal subunit. Contacts protein L29, and trigger factor when it is bound to the ribosome.</text>
</comment>
<proteinExistence type="inferred from homology"/>
<dbReference type="STRING" id="1797197.A2Y75_09945"/>
<dbReference type="GO" id="GO:0003735">
    <property type="term" value="F:structural constituent of ribosome"/>
    <property type="evidence" value="ECO:0007669"/>
    <property type="project" value="InterPro"/>
</dbReference>
<keyword evidence="4 6" id="KW-0689">Ribosomal protein</keyword>
<dbReference type="GO" id="GO:1990904">
    <property type="term" value="C:ribonucleoprotein complex"/>
    <property type="evidence" value="ECO:0007669"/>
    <property type="project" value="UniProtKB-KW"/>
</dbReference>
<dbReference type="InterPro" id="IPR012678">
    <property type="entry name" value="Ribosomal_uL23/eL15/eS24_sf"/>
</dbReference>
<dbReference type="InterPro" id="IPR012677">
    <property type="entry name" value="Nucleotide-bd_a/b_plait_sf"/>
</dbReference>
<dbReference type="AlphaFoldDB" id="A0A1F2WI02"/>
<keyword evidence="3 6" id="KW-0694">RNA-binding</keyword>
<sequence>MKDPRDIILRPVISEKSYTLLDHNKYTFEVHAKAKKTEIRQAIEEIFGVKVTAVNTIRIPPKPKRQGWTAGHTSARKKAVVSLAPGHSIEFFEGPLG</sequence>
<evidence type="ECO:0000256" key="4">
    <source>
        <dbReference type="ARBA" id="ARBA00022980"/>
    </source>
</evidence>
<dbReference type="GO" id="GO:0005840">
    <property type="term" value="C:ribosome"/>
    <property type="evidence" value="ECO:0007669"/>
    <property type="project" value="UniProtKB-KW"/>
</dbReference>
<comment type="caution">
    <text evidence="7">The sequence shown here is derived from an EMBL/GenBank/DDBJ whole genome shotgun (WGS) entry which is preliminary data.</text>
</comment>
<keyword evidence="2 6" id="KW-0699">rRNA-binding</keyword>
<evidence type="ECO:0000256" key="2">
    <source>
        <dbReference type="ARBA" id="ARBA00022730"/>
    </source>
</evidence>
<evidence type="ECO:0000256" key="1">
    <source>
        <dbReference type="ARBA" id="ARBA00006700"/>
    </source>
</evidence>
<comment type="function">
    <text evidence="6">One of the early assembly proteins it binds 23S rRNA. One of the proteins that surrounds the polypeptide exit tunnel on the outside of the ribosome. Forms the main docking site for trigger factor binding to the ribosome.</text>
</comment>
<dbReference type="Gene3D" id="3.30.70.330">
    <property type="match status" value="1"/>
</dbReference>
<dbReference type="Pfam" id="PF00276">
    <property type="entry name" value="Ribosomal_L23"/>
    <property type="match status" value="1"/>
</dbReference>
<evidence type="ECO:0000313" key="8">
    <source>
        <dbReference type="Proteomes" id="UP000177876"/>
    </source>
</evidence>
<dbReference type="FunFam" id="3.30.70.330:FF:000001">
    <property type="entry name" value="50S ribosomal protein L23"/>
    <property type="match status" value="1"/>
</dbReference>